<evidence type="ECO:0000313" key="4">
    <source>
        <dbReference type="Proteomes" id="UP000693981"/>
    </source>
</evidence>
<dbReference type="InterPro" id="IPR001005">
    <property type="entry name" value="SANT/Myb"/>
</dbReference>
<feature type="compositionally biased region" description="Basic and acidic residues" evidence="1">
    <location>
        <begin position="135"/>
        <end position="151"/>
    </location>
</feature>
<feature type="domain" description="Myb-like" evidence="2">
    <location>
        <begin position="2"/>
        <end position="77"/>
    </location>
</feature>
<evidence type="ECO:0000313" key="3">
    <source>
        <dbReference type="EMBL" id="KAG7400199.1"/>
    </source>
</evidence>
<dbReference type="EMBL" id="JAGDFL010000036">
    <property type="protein sequence ID" value="KAG7400199.1"/>
    <property type="molecule type" value="Genomic_DNA"/>
</dbReference>
<organism evidence="3 4">
    <name type="scientific">Phytophthora boehmeriae</name>
    <dbReference type="NCBI Taxonomy" id="109152"/>
    <lineage>
        <taxon>Eukaryota</taxon>
        <taxon>Sar</taxon>
        <taxon>Stramenopiles</taxon>
        <taxon>Oomycota</taxon>
        <taxon>Peronosporomycetes</taxon>
        <taxon>Peronosporales</taxon>
        <taxon>Peronosporaceae</taxon>
        <taxon>Phytophthora</taxon>
    </lineage>
</organism>
<protein>
    <recommendedName>
        <fullName evidence="2">Myb-like domain-containing protein</fullName>
    </recommendedName>
</protein>
<comment type="caution">
    <text evidence="3">The sequence shown here is derived from an EMBL/GenBank/DDBJ whole genome shotgun (WGS) entry which is preliminary data.</text>
</comment>
<accession>A0A8T1X8X1</accession>
<dbReference type="Pfam" id="PF13837">
    <property type="entry name" value="Myb_DNA-bind_4"/>
    <property type="match status" value="1"/>
</dbReference>
<feature type="compositionally biased region" description="Polar residues" evidence="1">
    <location>
        <begin position="111"/>
        <end position="121"/>
    </location>
</feature>
<evidence type="ECO:0000256" key="1">
    <source>
        <dbReference type="SAM" id="MobiDB-lite"/>
    </source>
</evidence>
<dbReference type="Proteomes" id="UP000693981">
    <property type="component" value="Unassembled WGS sequence"/>
</dbReference>
<name>A0A8T1X8X1_9STRA</name>
<sequence length="272" mass="30240">MQTVAKQERWSSAEVQRLLELRFHDGPEAQLFRDARGPKDKRQAWDRISERLHVELPLPNGDERSSTQCEQKLNNLRKEYVRLSNGQVRRDGFPAYWQLLKDTVGNNVATGAAASPSSLTSLKERAKPPVKSAKRPREGQDDQQQPKKQRENSMISASDFSLRPLSGQVGGDDVLSIATTEHRSAKKVREPSAQILQSVKELNKLVAEFVASDKDSAAGDDMERRLAKVESGIALLHASVEGMTNKMDRILAVISGWDIPDRSAGVNDTDSD</sequence>
<keyword evidence="4" id="KW-1185">Reference proteome</keyword>
<reference evidence="3" key="1">
    <citation type="submission" date="2021-02" db="EMBL/GenBank/DDBJ databases">
        <authorList>
            <person name="Palmer J.M."/>
        </authorList>
    </citation>
    <scope>NUCLEOTIDE SEQUENCE</scope>
    <source>
        <strain evidence="3">SCRP23</strain>
    </source>
</reference>
<evidence type="ECO:0000259" key="2">
    <source>
        <dbReference type="PROSITE" id="PS50090"/>
    </source>
</evidence>
<gene>
    <name evidence="3" type="ORF">PHYBOEH_006738</name>
</gene>
<dbReference type="InterPro" id="IPR044822">
    <property type="entry name" value="Myb_DNA-bind_4"/>
</dbReference>
<feature type="region of interest" description="Disordered" evidence="1">
    <location>
        <begin position="111"/>
        <end position="167"/>
    </location>
</feature>
<dbReference type="PROSITE" id="PS50090">
    <property type="entry name" value="MYB_LIKE"/>
    <property type="match status" value="1"/>
</dbReference>
<dbReference type="AlphaFoldDB" id="A0A8T1X8X1"/>
<proteinExistence type="predicted"/>